<dbReference type="Proteomes" id="UP000580043">
    <property type="component" value="Unassembled WGS sequence"/>
</dbReference>
<evidence type="ECO:0000313" key="7">
    <source>
        <dbReference type="Proteomes" id="UP000580043"/>
    </source>
</evidence>
<gene>
    <name evidence="6" type="ORF">HHL15_22585</name>
</gene>
<organism evidence="6 7">
    <name type="scientific">Zoogloea dura</name>
    <dbReference type="NCBI Taxonomy" id="2728840"/>
    <lineage>
        <taxon>Bacteria</taxon>
        <taxon>Pseudomonadati</taxon>
        <taxon>Pseudomonadota</taxon>
        <taxon>Betaproteobacteria</taxon>
        <taxon>Rhodocyclales</taxon>
        <taxon>Zoogloeaceae</taxon>
        <taxon>Zoogloea</taxon>
    </lineage>
</organism>
<keyword evidence="7" id="KW-1185">Reference proteome</keyword>
<dbReference type="AlphaFoldDB" id="A0A848GDS0"/>
<dbReference type="GO" id="GO:0003677">
    <property type="term" value="F:DNA binding"/>
    <property type="evidence" value="ECO:0007669"/>
    <property type="project" value="UniProtKB-KW"/>
</dbReference>
<comment type="caution">
    <text evidence="6">The sequence shown here is derived from an EMBL/GenBank/DDBJ whole genome shotgun (WGS) entry which is preliminary data.</text>
</comment>
<dbReference type="Gene3D" id="1.25.40.10">
    <property type="entry name" value="Tetratricopeptide repeat domain"/>
    <property type="match status" value="1"/>
</dbReference>
<dbReference type="SUPFAM" id="SSF46894">
    <property type="entry name" value="C-terminal effector domain of the bipartite response regulators"/>
    <property type="match status" value="1"/>
</dbReference>
<dbReference type="Pfam" id="PF25873">
    <property type="entry name" value="WHD_MalT"/>
    <property type="match status" value="1"/>
</dbReference>
<dbReference type="InterPro" id="IPR011990">
    <property type="entry name" value="TPR-like_helical_dom_sf"/>
</dbReference>
<protein>
    <recommendedName>
        <fullName evidence="5">HTH luxR-type domain-containing protein</fullName>
    </recommendedName>
</protein>
<dbReference type="Gene3D" id="1.10.10.10">
    <property type="entry name" value="Winged helix-like DNA-binding domain superfamily/Winged helix DNA-binding domain"/>
    <property type="match status" value="1"/>
</dbReference>
<accession>A0A848GDS0</accession>
<keyword evidence="2" id="KW-0238">DNA-binding</keyword>
<dbReference type="Pfam" id="PF00196">
    <property type="entry name" value="GerE"/>
    <property type="match status" value="1"/>
</dbReference>
<evidence type="ECO:0000256" key="3">
    <source>
        <dbReference type="ARBA" id="ARBA00023163"/>
    </source>
</evidence>
<dbReference type="GO" id="GO:0006355">
    <property type="term" value="P:regulation of DNA-templated transcription"/>
    <property type="evidence" value="ECO:0007669"/>
    <property type="project" value="InterPro"/>
</dbReference>
<keyword evidence="1" id="KW-0805">Transcription regulation</keyword>
<dbReference type="PANTHER" id="PTHR44688">
    <property type="entry name" value="DNA-BINDING TRANSCRIPTIONAL ACTIVATOR DEVR_DOSR"/>
    <property type="match status" value="1"/>
</dbReference>
<evidence type="ECO:0000256" key="4">
    <source>
        <dbReference type="SAM" id="MobiDB-lite"/>
    </source>
</evidence>
<dbReference type="InterPro" id="IPR036388">
    <property type="entry name" value="WH-like_DNA-bd_sf"/>
</dbReference>
<evidence type="ECO:0000256" key="1">
    <source>
        <dbReference type="ARBA" id="ARBA00023015"/>
    </source>
</evidence>
<feature type="domain" description="HTH luxR-type" evidence="5">
    <location>
        <begin position="838"/>
        <end position="903"/>
    </location>
</feature>
<evidence type="ECO:0000313" key="6">
    <source>
        <dbReference type="EMBL" id="NML28553.1"/>
    </source>
</evidence>
<keyword evidence="3" id="KW-0804">Transcription</keyword>
<dbReference type="PANTHER" id="PTHR44688:SF16">
    <property type="entry name" value="DNA-BINDING TRANSCRIPTIONAL ACTIVATOR DEVR_DOSR"/>
    <property type="match status" value="1"/>
</dbReference>
<dbReference type="RefSeq" id="WP_169148080.1">
    <property type="nucleotide sequence ID" value="NZ_JABBGA010000029.1"/>
</dbReference>
<evidence type="ECO:0000256" key="2">
    <source>
        <dbReference type="ARBA" id="ARBA00023125"/>
    </source>
</evidence>
<proteinExistence type="predicted"/>
<dbReference type="EMBL" id="JABBGA010000029">
    <property type="protein sequence ID" value="NML28553.1"/>
    <property type="molecule type" value="Genomic_DNA"/>
</dbReference>
<reference evidence="6 7" key="1">
    <citation type="submission" date="2020-04" db="EMBL/GenBank/DDBJ databases">
        <title>Zoogloea sp. G-4-1-14 isolated from soil.</title>
        <authorList>
            <person name="Dahal R.H."/>
        </authorList>
    </citation>
    <scope>NUCLEOTIDE SEQUENCE [LARGE SCALE GENOMIC DNA]</scope>
    <source>
        <strain evidence="6 7">G-4-1-14</strain>
    </source>
</reference>
<dbReference type="InterPro" id="IPR000792">
    <property type="entry name" value="Tscrpt_reg_LuxR_C"/>
</dbReference>
<dbReference type="SUPFAM" id="SSF52540">
    <property type="entry name" value="P-loop containing nucleoside triphosphate hydrolases"/>
    <property type="match status" value="1"/>
</dbReference>
<dbReference type="PROSITE" id="PS50043">
    <property type="entry name" value="HTH_LUXR_2"/>
    <property type="match status" value="1"/>
</dbReference>
<feature type="region of interest" description="Disordered" evidence="4">
    <location>
        <begin position="1"/>
        <end position="21"/>
    </location>
</feature>
<sequence length="905" mass="99503">MFQNPDSLPAVRQNPLKLRPPRAGQDLVARSAFCQRTEESGANLVLVSAPAGYGKSTAMGQLHRHLADQGAVVGWLTLDPSDNDLGRFSQYVWLSLGATLPAFQGQNFEASAMEASSATASGRSFELLDALALHEGPLALFIDEFEHITSSEVLAFVMSLVSSLNAGQRLILGSRHKTMLPLGRLRVQGKLLELEVPDLRFSLDETRHYVRNRLKAELGESDVARLQESTDGWAAALQLTTSALIGKADPSAVLKGLNGPSRGITDYLAEDVLDRLPPALRTFVIQSSLFESFCPEMCDAVFDRQDSTGLLLQTDQDNLFLQIIDAEGHWYRYHPLFRDFLQSQIHRLPGAADDRQGWHLRAAQWLDGADKSLPAIEHALAAGAPELAARLMARRATDYVRTGQFGIVSKWLEALPDAVLQTQPTLLIAGAYTLAFLHRYQDATRLVGLISPEVKASEEFAQDLLVLQVMLGAWMDRLPEALRTAIAALPAPGRAAPYMVGLISNAAAYGEIAVGNYYAAHQHLVVAKHALEPIKAIHGLSYSQCFEGAIDLLQGNAIQACARFRATLSSIISGGYRFTSSTAVAAAHLIEAFYELNELDSAEMLIADYLSLIRDSCLPDHLIVTYRAASRIHFIRGRQREALETLDCLQDMGDLRGIPRLSAAARQGKLRLALRAGDLAAARRLLTLLSEPEIWRDWQGLFPYAEDLDDPFIAEVRIALVAGTAPGLTGRLEEAIQAAEMANRGRRAIRLRCLLAQALESARKRQHALEVLERALVQAQSKGLFRVVADDSWLLAPLLEALEVRSHVVPRTYITALLKAASETNVAYMPSTLSAEANRNPEGDLSQRELQILRLVAEGCSNKDLSRKLFVTENTIETHLRRIYAKLGTRNRTQAVARARERGLI</sequence>
<name>A0A848GDS0_9RHOO</name>
<evidence type="ECO:0000259" key="5">
    <source>
        <dbReference type="PROSITE" id="PS50043"/>
    </source>
</evidence>
<dbReference type="CDD" id="cd06170">
    <property type="entry name" value="LuxR_C_like"/>
    <property type="match status" value="1"/>
</dbReference>
<dbReference type="InterPro" id="IPR027417">
    <property type="entry name" value="P-loop_NTPase"/>
</dbReference>
<dbReference type="InterPro" id="IPR041617">
    <property type="entry name" value="TPR_MalT"/>
</dbReference>
<dbReference type="InterPro" id="IPR059106">
    <property type="entry name" value="WHD_MalT"/>
</dbReference>
<dbReference type="PRINTS" id="PR00038">
    <property type="entry name" value="HTHLUXR"/>
</dbReference>
<dbReference type="SMART" id="SM00421">
    <property type="entry name" value="HTH_LUXR"/>
    <property type="match status" value="1"/>
</dbReference>
<dbReference type="InterPro" id="IPR016032">
    <property type="entry name" value="Sig_transdc_resp-reg_C-effctor"/>
</dbReference>
<dbReference type="Pfam" id="PF17874">
    <property type="entry name" value="TPR_MalT"/>
    <property type="match status" value="1"/>
</dbReference>